<evidence type="ECO:0000256" key="13">
    <source>
        <dbReference type="HAMAP-Rule" id="MF_00158"/>
    </source>
</evidence>
<dbReference type="PANTHER" id="PTHR21299:SF1">
    <property type="entry name" value="PANTOATE--BETA-ALANINE LIGASE"/>
    <property type="match status" value="1"/>
</dbReference>
<dbReference type="InterPro" id="IPR042176">
    <property type="entry name" value="Pantoate_ligase_C"/>
</dbReference>
<evidence type="ECO:0000256" key="4">
    <source>
        <dbReference type="ARBA" id="ARBA00012219"/>
    </source>
</evidence>
<evidence type="ECO:0000256" key="7">
    <source>
        <dbReference type="ARBA" id="ARBA00022598"/>
    </source>
</evidence>
<comment type="catalytic activity">
    <reaction evidence="11 13">
        <text>(R)-pantoate + beta-alanine + ATP = (R)-pantothenate + AMP + diphosphate + H(+)</text>
        <dbReference type="Rhea" id="RHEA:10912"/>
        <dbReference type="ChEBI" id="CHEBI:15378"/>
        <dbReference type="ChEBI" id="CHEBI:15980"/>
        <dbReference type="ChEBI" id="CHEBI:29032"/>
        <dbReference type="ChEBI" id="CHEBI:30616"/>
        <dbReference type="ChEBI" id="CHEBI:33019"/>
        <dbReference type="ChEBI" id="CHEBI:57966"/>
        <dbReference type="ChEBI" id="CHEBI:456215"/>
        <dbReference type="EC" id="6.3.2.1"/>
    </reaction>
</comment>
<evidence type="ECO:0000256" key="2">
    <source>
        <dbReference type="ARBA" id="ARBA00004990"/>
    </source>
</evidence>
<dbReference type="UniPathway" id="UPA00028">
    <property type="reaction ID" value="UER00005"/>
</dbReference>
<comment type="subunit">
    <text evidence="13">Homodimer.</text>
</comment>
<protein>
    <recommendedName>
        <fullName evidence="5 13">Pantothenate synthetase</fullName>
        <shortName evidence="13">PS</shortName>
        <ecNumber evidence="4 13">6.3.2.1</ecNumber>
    </recommendedName>
    <alternativeName>
        <fullName evidence="13">Pantoate--beta-alanine ligase</fullName>
    </alternativeName>
    <alternativeName>
        <fullName evidence="13">Pantoate-activating enzyme</fullName>
    </alternativeName>
</protein>
<dbReference type="NCBIfam" id="TIGR00018">
    <property type="entry name" value="panC"/>
    <property type="match status" value="1"/>
</dbReference>
<accession>A0A517SG19</accession>
<evidence type="ECO:0000256" key="6">
    <source>
        <dbReference type="ARBA" id="ARBA00022490"/>
    </source>
</evidence>
<dbReference type="RefSeq" id="WP_145030873.1">
    <property type="nucleotide sequence ID" value="NZ_CP036271.1"/>
</dbReference>
<feature type="binding site" evidence="13">
    <location>
        <position position="61"/>
    </location>
    <ligand>
        <name>(R)-pantoate</name>
        <dbReference type="ChEBI" id="CHEBI:15980"/>
    </ligand>
</feature>
<proteinExistence type="inferred from homology"/>
<feature type="binding site" evidence="13">
    <location>
        <position position="153"/>
    </location>
    <ligand>
        <name>(R)-pantoate</name>
        <dbReference type="ChEBI" id="CHEBI:15980"/>
    </ligand>
</feature>
<evidence type="ECO:0000256" key="9">
    <source>
        <dbReference type="ARBA" id="ARBA00022741"/>
    </source>
</evidence>
<evidence type="ECO:0000256" key="11">
    <source>
        <dbReference type="ARBA" id="ARBA00048258"/>
    </source>
</evidence>
<dbReference type="Gene3D" id="3.30.1300.10">
    <property type="entry name" value="Pantoate-beta-alanine ligase, C-terminal domain"/>
    <property type="match status" value="1"/>
</dbReference>
<feature type="active site" description="Proton donor" evidence="13">
    <location>
        <position position="37"/>
    </location>
</feature>
<keyword evidence="8 13" id="KW-0566">Pantothenate biosynthesis</keyword>
<dbReference type="GO" id="GO:0004592">
    <property type="term" value="F:pantoate-beta-alanine ligase activity"/>
    <property type="evidence" value="ECO:0007669"/>
    <property type="project" value="UniProtKB-UniRule"/>
</dbReference>
<dbReference type="EMBL" id="CP036271">
    <property type="protein sequence ID" value="QDT55078.1"/>
    <property type="molecule type" value="Genomic_DNA"/>
</dbReference>
<comment type="caution">
    <text evidence="13">Lacks conserved residue(s) required for the propagation of feature annotation.</text>
</comment>
<dbReference type="InterPro" id="IPR003721">
    <property type="entry name" value="Pantoate_ligase"/>
</dbReference>
<reference evidence="14 15" key="1">
    <citation type="submission" date="2019-02" db="EMBL/GenBank/DDBJ databases">
        <title>Deep-cultivation of Planctomycetes and their phenomic and genomic characterization uncovers novel biology.</title>
        <authorList>
            <person name="Wiegand S."/>
            <person name="Jogler M."/>
            <person name="Boedeker C."/>
            <person name="Pinto D."/>
            <person name="Vollmers J."/>
            <person name="Rivas-Marin E."/>
            <person name="Kohn T."/>
            <person name="Peeters S.H."/>
            <person name="Heuer A."/>
            <person name="Rast P."/>
            <person name="Oberbeckmann S."/>
            <person name="Bunk B."/>
            <person name="Jeske O."/>
            <person name="Meyerdierks A."/>
            <person name="Storesund J.E."/>
            <person name="Kallscheuer N."/>
            <person name="Luecker S."/>
            <person name="Lage O.M."/>
            <person name="Pohl T."/>
            <person name="Merkel B.J."/>
            <person name="Hornburger P."/>
            <person name="Mueller R.-W."/>
            <person name="Bruemmer F."/>
            <person name="Labrenz M."/>
            <person name="Spormann A.M."/>
            <person name="Op den Camp H."/>
            <person name="Overmann J."/>
            <person name="Amann R."/>
            <person name="Jetten M.S.M."/>
            <person name="Mascher T."/>
            <person name="Medema M.H."/>
            <person name="Devos D.P."/>
            <person name="Kaster A.-K."/>
            <person name="Ovreas L."/>
            <person name="Rohde M."/>
            <person name="Galperin M.Y."/>
            <person name="Jogler C."/>
        </authorList>
    </citation>
    <scope>NUCLEOTIDE SEQUENCE [LARGE SCALE GENOMIC DNA]</scope>
    <source>
        <strain evidence="14 15">Pan44</strain>
    </source>
</reference>
<evidence type="ECO:0000256" key="3">
    <source>
        <dbReference type="ARBA" id="ARBA00009256"/>
    </source>
</evidence>
<dbReference type="Pfam" id="PF02569">
    <property type="entry name" value="Pantoate_ligase"/>
    <property type="match status" value="1"/>
</dbReference>
<keyword evidence="7 13" id="KW-0436">Ligase</keyword>
<comment type="similarity">
    <text evidence="3 13">Belongs to the pantothenate synthetase family.</text>
</comment>
<name>A0A517SG19_9PLAN</name>
<dbReference type="InParanoid" id="A0A517SG19"/>
<gene>
    <name evidence="13 14" type="primary">panC</name>
    <name evidence="14" type="ORF">Pan44_31190</name>
</gene>
<evidence type="ECO:0000256" key="8">
    <source>
        <dbReference type="ARBA" id="ARBA00022655"/>
    </source>
</evidence>
<evidence type="ECO:0000256" key="12">
    <source>
        <dbReference type="ARBA" id="ARBA00055042"/>
    </source>
</evidence>
<dbReference type="GO" id="GO:0005829">
    <property type="term" value="C:cytosol"/>
    <property type="evidence" value="ECO:0007669"/>
    <property type="project" value="TreeGrafter"/>
</dbReference>
<evidence type="ECO:0000313" key="15">
    <source>
        <dbReference type="Proteomes" id="UP000315700"/>
    </source>
</evidence>
<comment type="miscellaneous">
    <text evidence="13">The reaction proceeds by a bi uni uni bi ping pong mechanism.</text>
</comment>
<dbReference type="GO" id="GO:0005524">
    <property type="term" value="F:ATP binding"/>
    <property type="evidence" value="ECO:0007669"/>
    <property type="project" value="UniProtKB-KW"/>
</dbReference>
<organism evidence="14 15">
    <name type="scientific">Caulifigura coniformis</name>
    <dbReference type="NCBI Taxonomy" id="2527983"/>
    <lineage>
        <taxon>Bacteria</taxon>
        <taxon>Pseudomonadati</taxon>
        <taxon>Planctomycetota</taxon>
        <taxon>Planctomycetia</taxon>
        <taxon>Planctomycetales</taxon>
        <taxon>Planctomycetaceae</taxon>
        <taxon>Caulifigura</taxon>
    </lineage>
</organism>
<comment type="pathway">
    <text evidence="2 13">Cofactor biosynthesis; (R)-pantothenate biosynthesis; (R)-pantothenate from (R)-pantoate and beta-alanine: step 1/1.</text>
</comment>
<keyword evidence="9 13" id="KW-0547">Nucleotide-binding</keyword>
<keyword evidence="15" id="KW-1185">Reference proteome</keyword>
<dbReference type="EC" id="6.3.2.1" evidence="4 13"/>
<evidence type="ECO:0000256" key="5">
    <source>
        <dbReference type="ARBA" id="ARBA00014155"/>
    </source>
</evidence>
<feature type="binding site" evidence="13">
    <location>
        <begin position="30"/>
        <end position="37"/>
    </location>
    <ligand>
        <name>ATP</name>
        <dbReference type="ChEBI" id="CHEBI:30616"/>
    </ligand>
</feature>
<feature type="binding site" evidence="13">
    <location>
        <begin position="184"/>
        <end position="187"/>
    </location>
    <ligand>
        <name>ATP</name>
        <dbReference type="ChEBI" id="CHEBI:30616"/>
    </ligand>
</feature>
<sequence>MQVISETGELREAIKAARSQGKRIGCVPTMGALHAGHVSLFHACRSQANFVVATIFVNPTQFAPHEDFSKYPRPLEKDLEAAKLAGVDLVFTPTKEGLYPEGYSTYVTVEGVSAPMEGALRPTHFRGVATIVLKLFNLVQPDVAVFGAKDYQQQALIRRMVKDLDVPVEVITAPTMREHDGLAMSSRNVYLSAEQRKSAIALWESLNLAEDRLHDGETDIQAVAAAMLQHLQKAAGVVPDYAVIADPQTLQELTAPQPRMVALVAARLGTTRLIDNKEIAL</sequence>
<dbReference type="FunCoup" id="A0A517SG19">
    <property type="interactions" value="538"/>
</dbReference>
<dbReference type="SUPFAM" id="SSF52374">
    <property type="entry name" value="Nucleotidylyl transferase"/>
    <property type="match status" value="1"/>
</dbReference>
<dbReference type="Gene3D" id="3.40.50.620">
    <property type="entry name" value="HUPs"/>
    <property type="match status" value="1"/>
</dbReference>
<dbReference type="OrthoDB" id="9773087at2"/>
<evidence type="ECO:0000313" key="14">
    <source>
        <dbReference type="EMBL" id="QDT55078.1"/>
    </source>
</evidence>
<dbReference type="AlphaFoldDB" id="A0A517SG19"/>
<dbReference type="KEGG" id="ccos:Pan44_31190"/>
<evidence type="ECO:0000256" key="10">
    <source>
        <dbReference type="ARBA" id="ARBA00022840"/>
    </source>
</evidence>
<dbReference type="HAMAP" id="MF_00158">
    <property type="entry name" value="PanC"/>
    <property type="match status" value="1"/>
</dbReference>
<dbReference type="FunFam" id="3.40.50.620:FF:000114">
    <property type="entry name" value="Pantothenate synthetase"/>
    <property type="match status" value="1"/>
</dbReference>
<keyword evidence="10 13" id="KW-0067">ATP-binding</keyword>
<dbReference type="PANTHER" id="PTHR21299">
    <property type="entry name" value="CYTIDYLATE KINASE/PANTOATE-BETA-ALANINE LIGASE"/>
    <property type="match status" value="1"/>
</dbReference>
<dbReference type="CDD" id="cd00560">
    <property type="entry name" value="PanC"/>
    <property type="match status" value="1"/>
</dbReference>
<keyword evidence="6 13" id="KW-0963">Cytoplasm</keyword>
<dbReference type="Proteomes" id="UP000315700">
    <property type="component" value="Chromosome"/>
</dbReference>
<feature type="binding site" evidence="13">
    <location>
        <begin position="147"/>
        <end position="150"/>
    </location>
    <ligand>
        <name>ATP</name>
        <dbReference type="ChEBI" id="CHEBI:30616"/>
    </ligand>
</feature>
<comment type="function">
    <text evidence="12 13">Catalyzes the condensation of pantoate with beta-alanine in an ATP-dependent reaction via a pantoyl-adenylate intermediate.</text>
</comment>
<comment type="subcellular location">
    <subcellularLocation>
        <location evidence="1 13">Cytoplasm</location>
    </subcellularLocation>
</comment>
<dbReference type="InterPro" id="IPR014729">
    <property type="entry name" value="Rossmann-like_a/b/a_fold"/>
</dbReference>
<dbReference type="FunFam" id="3.30.1300.10:FF:000001">
    <property type="entry name" value="Pantothenate synthetase"/>
    <property type="match status" value="1"/>
</dbReference>
<evidence type="ECO:0000256" key="1">
    <source>
        <dbReference type="ARBA" id="ARBA00004496"/>
    </source>
</evidence>
<feature type="binding site" evidence="13">
    <location>
        <position position="61"/>
    </location>
    <ligand>
        <name>beta-alanine</name>
        <dbReference type="ChEBI" id="CHEBI:57966"/>
    </ligand>
</feature>
<dbReference type="GO" id="GO:0015940">
    <property type="term" value="P:pantothenate biosynthetic process"/>
    <property type="evidence" value="ECO:0007669"/>
    <property type="project" value="UniProtKB-UniRule"/>
</dbReference>